<dbReference type="Gene3D" id="3.40.50.1010">
    <property type="entry name" value="5'-nuclease"/>
    <property type="match status" value="1"/>
</dbReference>
<sequence length="176" mass="20410">MNAIFLDSNIFLRYFVPDNEEKYGHCVSLFKLIDLGTLRPYTSPLVLLECYFVLTRQYKFPNDRVARALVEIEAVRNMTMVNTIDTHQALKLWQKTGVKLADCLITTQVGKGIVLCTYDTEFKKFSFLRTAEPRDILKRNHKSSSLLHMAKIGGKELFTFDRKLKRLANVRVKSRT</sequence>
<evidence type="ECO:0000313" key="2">
    <source>
        <dbReference type="EMBL" id="OGG29034.1"/>
    </source>
</evidence>
<name>A0A1F6AWG4_9BACT</name>
<feature type="domain" description="PIN" evidence="1">
    <location>
        <begin position="4"/>
        <end position="127"/>
    </location>
</feature>
<dbReference type="InterPro" id="IPR029060">
    <property type="entry name" value="PIN-like_dom_sf"/>
</dbReference>
<dbReference type="PANTHER" id="PTHR38826:SF5">
    <property type="entry name" value="RIBONUCLEASE VAPC13"/>
    <property type="match status" value="1"/>
</dbReference>
<dbReference type="EMBL" id="MFJZ01000060">
    <property type="protein sequence ID" value="OGG29034.1"/>
    <property type="molecule type" value="Genomic_DNA"/>
</dbReference>
<dbReference type="InterPro" id="IPR002716">
    <property type="entry name" value="PIN_dom"/>
</dbReference>
<dbReference type="PANTHER" id="PTHR38826">
    <property type="entry name" value="RIBONUCLEASE VAPC13"/>
    <property type="match status" value="1"/>
</dbReference>
<gene>
    <name evidence="2" type="ORF">A2973_01705</name>
</gene>
<protein>
    <recommendedName>
        <fullName evidence="1">PIN domain-containing protein</fullName>
    </recommendedName>
</protein>
<dbReference type="AlphaFoldDB" id="A0A1F6AWG4"/>
<dbReference type="InterPro" id="IPR052106">
    <property type="entry name" value="PINc/VapC_TA"/>
</dbReference>
<organism evidence="2 3">
    <name type="scientific">Candidatus Gottesmanbacteria bacterium RIFCSPLOWO2_01_FULL_49_10</name>
    <dbReference type="NCBI Taxonomy" id="1798396"/>
    <lineage>
        <taxon>Bacteria</taxon>
        <taxon>Candidatus Gottesmaniibacteriota</taxon>
    </lineage>
</organism>
<evidence type="ECO:0000313" key="3">
    <source>
        <dbReference type="Proteomes" id="UP000176409"/>
    </source>
</evidence>
<dbReference type="Pfam" id="PF01850">
    <property type="entry name" value="PIN"/>
    <property type="match status" value="1"/>
</dbReference>
<dbReference type="Proteomes" id="UP000176409">
    <property type="component" value="Unassembled WGS sequence"/>
</dbReference>
<reference evidence="2 3" key="1">
    <citation type="journal article" date="2016" name="Nat. Commun.">
        <title>Thousands of microbial genomes shed light on interconnected biogeochemical processes in an aquifer system.</title>
        <authorList>
            <person name="Anantharaman K."/>
            <person name="Brown C.T."/>
            <person name="Hug L.A."/>
            <person name="Sharon I."/>
            <person name="Castelle C.J."/>
            <person name="Probst A.J."/>
            <person name="Thomas B.C."/>
            <person name="Singh A."/>
            <person name="Wilkins M.J."/>
            <person name="Karaoz U."/>
            <person name="Brodie E.L."/>
            <person name="Williams K.H."/>
            <person name="Hubbard S.S."/>
            <person name="Banfield J.F."/>
        </authorList>
    </citation>
    <scope>NUCLEOTIDE SEQUENCE [LARGE SCALE GENOMIC DNA]</scope>
</reference>
<dbReference type="STRING" id="1798396.A2973_01705"/>
<proteinExistence type="predicted"/>
<dbReference type="SUPFAM" id="SSF88723">
    <property type="entry name" value="PIN domain-like"/>
    <property type="match status" value="1"/>
</dbReference>
<comment type="caution">
    <text evidence="2">The sequence shown here is derived from an EMBL/GenBank/DDBJ whole genome shotgun (WGS) entry which is preliminary data.</text>
</comment>
<evidence type="ECO:0000259" key="1">
    <source>
        <dbReference type="Pfam" id="PF01850"/>
    </source>
</evidence>
<accession>A0A1F6AWG4</accession>